<proteinExistence type="predicted"/>
<dbReference type="Proteomes" id="UP000271468">
    <property type="component" value="Unassembled WGS sequence"/>
</dbReference>
<dbReference type="EMBL" id="RBOV01000208">
    <property type="protein sequence ID" value="RMN11091.1"/>
    <property type="molecule type" value="Genomic_DNA"/>
</dbReference>
<sequence length="146" mass="16966">MNEKDEHNVEYALSQTALKKWAKPRVEFSRRDIRERTKAIKDIILGLTIESFNKSTEAATEELRRTQVKRTKDVAHNYYTITNSLSQYTVKEGNVKDNKYVSYVPVMLINSLERQIINTFGKIVDLSLLTNEEIIQAEEKLGIKRC</sequence>
<reference evidence="1 2" key="1">
    <citation type="submission" date="2018-08" db="EMBL/GenBank/DDBJ databases">
        <title>Recombination of ecologically and evolutionarily significant loci maintains genetic cohesion in the Pseudomonas syringae species complex.</title>
        <authorList>
            <person name="Dillon M."/>
            <person name="Thakur S."/>
            <person name="Almeida R.N.D."/>
            <person name="Weir B.S."/>
            <person name="Guttman D.S."/>
        </authorList>
    </citation>
    <scope>NUCLEOTIDE SEQUENCE [LARGE SCALE GENOMIC DNA]</scope>
    <source>
        <strain evidence="1 2">ICMP 12341</strain>
    </source>
</reference>
<protein>
    <submittedName>
        <fullName evidence="1">Uncharacterized protein</fullName>
    </submittedName>
</protein>
<organism evidence="1 2">
    <name type="scientific">Pseudomonas syringae pv. coriandricola</name>
    <dbReference type="NCBI Taxonomy" id="264453"/>
    <lineage>
        <taxon>Bacteria</taxon>
        <taxon>Pseudomonadati</taxon>
        <taxon>Pseudomonadota</taxon>
        <taxon>Gammaproteobacteria</taxon>
        <taxon>Pseudomonadales</taxon>
        <taxon>Pseudomonadaceae</taxon>
        <taxon>Pseudomonas</taxon>
    </lineage>
</organism>
<gene>
    <name evidence="1" type="ORF">ALQ65_02884</name>
</gene>
<comment type="caution">
    <text evidence="1">The sequence shown here is derived from an EMBL/GenBank/DDBJ whole genome shotgun (WGS) entry which is preliminary data.</text>
</comment>
<accession>A0A3M3JLR8</accession>
<evidence type="ECO:0000313" key="1">
    <source>
        <dbReference type="EMBL" id="RMN11091.1"/>
    </source>
</evidence>
<dbReference type="AlphaFoldDB" id="A0A3M3JLR8"/>
<evidence type="ECO:0000313" key="2">
    <source>
        <dbReference type="Proteomes" id="UP000271468"/>
    </source>
</evidence>
<dbReference type="RefSeq" id="WP_122235054.1">
    <property type="nucleotide sequence ID" value="NZ_RBOV01000208.1"/>
</dbReference>
<name>A0A3M3JLR8_9PSED</name>